<evidence type="ECO:0000256" key="3">
    <source>
        <dbReference type="ARBA" id="ARBA00023242"/>
    </source>
</evidence>
<dbReference type="Gene3D" id="2.40.50.140">
    <property type="entry name" value="Nucleic acid-binding proteins"/>
    <property type="match status" value="1"/>
</dbReference>
<dbReference type="SUPFAM" id="SSF50249">
    <property type="entry name" value="Nucleic acid-binding proteins"/>
    <property type="match status" value="1"/>
</dbReference>
<dbReference type="CDD" id="cd04479">
    <property type="entry name" value="RPA3"/>
    <property type="match status" value="1"/>
</dbReference>
<dbReference type="InterPro" id="IPR012340">
    <property type="entry name" value="NA-bd_OB-fold"/>
</dbReference>
<dbReference type="GO" id="GO:0006289">
    <property type="term" value="P:nucleotide-excision repair"/>
    <property type="evidence" value="ECO:0007669"/>
    <property type="project" value="TreeGrafter"/>
</dbReference>
<dbReference type="GO" id="GO:0003684">
    <property type="term" value="F:damaged DNA binding"/>
    <property type="evidence" value="ECO:0007669"/>
    <property type="project" value="TreeGrafter"/>
</dbReference>
<evidence type="ECO:0000256" key="1">
    <source>
        <dbReference type="ARBA" id="ARBA00004123"/>
    </source>
</evidence>
<dbReference type="GO" id="GO:0000724">
    <property type="term" value="P:double-strand break repair via homologous recombination"/>
    <property type="evidence" value="ECO:0007669"/>
    <property type="project" value="TreeGrafter"/>
</dbReference>
<dbReference type="GO" id="GO:0035861">
    <property type="term" value="C:site of double-strand break"/>
    <property type="evidence" value="ECO:0007669"/>
    <property type="project" value="TreeGrafter"/>
</dbReference>
<name>A0A6P8HN99_ACTTE</name>
<dbReference type="GO" id="GO:0006284">
    <property type="term" value="P:base-excision repair"/>
    <property type="evidence" value="ECO:0007669"/>
    <property type="project" value="TreeGrafter"/>
</dbReference>
<dbReference type="PANTHER" id="PTHR15114">
    <property type="entry name" value="REPLICATION PROTEIN A3"/>
    <property type="match status" value="1"/>
</dbReference>
<keyword evidence="3" id="KW-0539">Nucleus</keyword>
<dbReference type="OrthoDB" id="188186at2759"/>
<dbReference type="FunFam" id="2.40.50.140:FF:000395">
    <property type="entry name" value="Replication protein A3"/>
    <property type="match status" value="1"/>
</dbReference>
<evidence type="ECO:0000313" key="5">
    <source>
        <dbReference type="RefSeq" id="XP_031556473.1"/>
    </source>
</evidence>
<keyword evidence="4" id="KW-1185">Reference proteome</keyword>
<dbReference type="GO" id="GO:0003697">
    <property type="term" value="F:single-stranded DNA binding"/>
    <property type="evidence" value="ECO:0007669"/>
    <property type="project" value="TreeGrafter"/>
</dbReference>
<dbReference type="GeneID" id="116293212"/>
<protein>
    <submittedName>
        <fullName evidence="5">Replication protein A 14 kDa subunit-like</fullName>
    </submittedName>
</protein>
<dbReference type="Pfam" id="PF08661">
    <property type="entry name" value="Rep_fac-A_3"/>
    <property type="match status" value="1"/>
</dbReference>
<dbReference type="GO" id="GO:0006260">
    <property type="term" value="P:DNA replication"/>
    <property type="evidence" value="ECO:0007669"/>
    <property type="project" value="InterPro"/>
</dbReference>
<proteinExistence type="inferred from homology"/>
<evidence type="ECO:0000313" key="4">
    <source>
        <dbReference type="Proteomes" id="UP000515163"/>
    </source>
</evidence>
<dbReference type="InParanoid" id="A0A6P8HN99"/>
<sequence>MEAPRVNASMLRQYAGRLVCLVAKISEINNTGTELKVLTSDDKTIHVILSEPLEEALQGVIEIIGRAEKDGTISAQRLISYNGSEEFDMNLYNEAVKLTTNFPEIFAGSNANGFA</sequence>
<dbReference type="PANTHER" id="PTHR15114:SF1">
    <property type="entry name" value="REPLICATION PROTEIN A 14 KDA SUBUNIT"/>
    <property type="match status" value="1"/>
</dbReference>
<comment type="similarity">
    <text evidence="2">Belongs to the replication factor A protein 3 family.</text>
</comment>
<organism evidence="4 5">
    <name type="scientific">Actinia tenebrosa</name>
    <name type="common">Australian red waratah sea anemone</name>
    <dbReference type="NCBI Taxonomy" id="6105"/>
    <lineage>
        <taxon>Eukaryota</taxon>
        <taxon>Metazoa</taxon>
        <taxon>Cnidaria</taxon>
        <taxon>Anthozoa</taxon>
        <taxon>Hexacorallia</taxon>
        <taxon>Actiniaria</taxon>
        <taxon>Actiniidae</taxon>
        <taxon>Actinia</taxon>
    </lineage>
</organism>
<dbReference type="GO" id="GO:0006298">
    <property type="term" value="P:mismatch repair"/>
    <property type="evidence" value="ECO:0007669"/>
    <property type="project" value="TreeGrafter"/>
</dbReference>
<reference evidence="5" key="1">
    <citation type="submission" date="2025-08" db="UniProtKB">
        <authorList>
            <consortium name="RefSeq"/>
        </authorList>
    </citation>
    <scope>IDENTIFICATION</scope>
    <source>
        <tissue evidence="5">Tentacle</tissue>
    </source>
</reference>
<dbReference type="AlphaFoldDB" id="A0A6P8HN99"/>
<evidence type="ECO:0000256" key="2">
    <source>
        <dbReference type="ARBA" id="ARBA00009761"/>
    </source>
</evidence>
<dbReference type="KEGG" id="aten:116293212"/>
<comment type="subcellular location">
    <subcellularLocation>
        <location evidence="1">Nucleus</location>
    </subcellularLocation>
</comment>
<dbReference type="RefSeq" id="XP_031556473.1">
    <property type="nucleotide sequence ID" value="XM_031700613.1"/>
</dbReference>
<dbReference type="GO" id="GO:0005662">
    <property type="term" value="C:DNA replication factor A complex"/>
    <property type="evidence" value="ECO:0007669"/>
    <property type="project" value="TreeGrafter"/>
</dbReference>
<dbReference type="InterPro" id="IPR013970">
    <property type="entry name" value="Rfa2"/>
</dbReference>
<accession>A0A6P8HN99</accession>
<dbReference type="Proteomes" id="UP000515163">
    <property type="component" value="Unplaced"/>
</dbReference>
<gene>
    <name evidence="5" type="primary">LOC116293212</name>
</gene>
<dbReference type="FunCoup" id="A0A6P8HN99">
    <property type="interactions" value="786"/>
</dbReference>